<dbReference type="InterPro" id="IPR000504">
    <property type="entry name" value="RRM_dom"/>
</dbReference>
<dbReference type="EMBL" id="CAJHNH020005890">
    <property type="protein sequence ID" value="CAG5133063.1"/>
    <property type="molecule type" value="Genomic_DNA"/>
</dbReference>
<feature type="domain" description="RRM" evidence="4">
    <location>
        <begin position="385"/>
        <end position="456"/>
    </location>
</feature>
<dbReference type="PROSITE" id="PS50102">
    <property type="entry name" value="RRM"/>
    <property type="match status" value="1"/>
</dbReference>
<evidence type="ECO:0000259" key="4">
    <source>
        <dbReference type="PROSITE" id="PS50102"/>
    </source>
</evidence>
<dbReference type="InterPro" id="IPR051229">
    <property type="entry name" value="ALYREF_mRNA_export"/>
</dbReference>
<feature type="region of interest" description="Disordered" evidence="3">
    <location>
        <begin position="18"/>
        <end position="49"/>
    </location>
</feature>
<dbReference type="PANTHER" id="PTHR19965:SF96">
    <property type="entry name" value="POLYMERASE DELTA-INTERACTING PROTEIN 3"/>
    <property type="match status" value="1"/>
</dbReference>
<keyword evidence="6" id="KW-1185">Reference proteome</keyword>
<evidence type="ECO:0000256" key="3">
    <source>
        <dbReference type="SAM" id="MobiDB-lite"/>
    </source>
</evidence>
<dbReference type="GO" id="GO:0016607">
    <property type="term" value="C:nuclear speck"/>
    <property type="evidence" value="ECO:0007669"/>
    <property type="project" value="TreeGrafter"/>
</dbReference>
<dbReference type="CDD" id="cd12681">
    <property type="entry name" value="RRM_SKAR"/>
    <property type="match status" value="1"/>
</dbReference>
<organism evidence="5 6">
    <name type="scientific">Candidula unifasciata</name>
    <dbReference type="NCBI Taxonomy" id="100452"/>
    <lineage>
        <taxon>Eukaryota</taxon>
        <taxon>Metazoa</taxon>
        <taxon>Spiralia</taxon>
        <taxon>Lophotrochozoa</taxon>
        <taxon>Mollusca</taxon>
        <taxon>Gastropoda</taxon>
        <taxon>Heterobranchia</taxon>
        <taxon>Euthyneura</taxon>
        <taxon>Panpulmonata</taxon>
        <taxon>Eupulmonata</taxon>
        <taxon>Stylommatophora</taxon>
        <taxon>Helicina</taxon>
        <taxon>Helicoidea</taxon>
        <taxon>Geomitridae</taxon>
        <taxon>Candidula</taxon>
    </lineage>
</organism>
<dbReference type="InterPro" id="IPR012677">
    <property type="entry name" value="Nucleotide-bd_a/b_plait_sf"/>
</dbReference>
<protein>
    <recommendedName>
        <fullName evidence="4">RRM domain-containing protein</fullName>
    </recommendedName>
</protein>
<dbReference type="OrthoDB" id="346839at2759"/>
<evidence type="ECO:0000256" key="2">
    <source>
        <dbReference type="PROSITE-ProRule" id="PRU00176"/>
    </source>
</evidence>
<proteinExistence type="predicted"/>
<dbReference type="GO" id="GO:0003729">
    <property type="term" value="F:mRNA binding"/>
    <property type="evidence" value="ECO:0007669"/>
    <property type="project" value="TreeGrafter"/>
</dbReference>
<dbReference type="GO" id="GO:0016973">
    <property type="term" value="P:poly(A)+ mRNA export from nucleus"/>
    <property type="evidence" value="ECO:0007669"/>
    <property type="project" value="TreeGrafter"/>
</dbReference>
<sequence>MADISLDEFIRKGNIKVRVSNTQQGKGKGKPQKNVPAPNRNGGIRPPVKNIDARQRLGPKPVIDARDKIIINKKSGVGDARNKIVQKQVQKGTFDARSLLQRQARKIQGKVNRPGNFKQAGVVGALPLRRTLSNPAAQGKAQVRVTDSGLFVTRPVQKTLVSLSAGGSIQVTSKSRPMEGNFASAIPIIQIRNDKYRHPAQQMSQQSQPSQIYSNPPPARQSPFTDYRSSGYPHTTFSTQSSGYKDYDDPQFNEASIAKPEIPKINVTNVRPHDAGSVKPPVPYMKEYAQPRAPPGAATVSQGAKPTVSKTVLQPSMLVQAGVKRKPEQEMSGPLRLGRGGGPGIDLGTGVGASAMNKKMKVSAVDMDVVDVDSEAEVISPLQGFRVMVTNLYSGVTQDDIIELFGAVGPLKKAKLLKPGTAEVVYVSKEDAFSAVQKYHSRELDGQPMYVKMTTPVGAVVKKAVGDNDPDITGEALRLYRKAAGTGSLIEAPIEIPTIHRALFKAGPPGPNKSVKFTVKI</sequence>
<accession>A0A8S3ZUJ2</accession>
<dbReference type="SMART" id="SM00360">
    <property type="entry name" value="RRM"/>
    <property type="match status" value="1"/>
</dbReference>
<dbReference type="PANTHER" id="PTHR19965">
    <property type="entry name" value="RNA AND EXPORT FACTOR BINDING PROTEIN"/>
    <property type="match status" value="1"/>
</dbReference>
<reference evidence="5" key="1">
    <citation type="submission" date="2021-04" db="EMBL/GenBank/DDBJ databases">
        <authorList>
            <consortium name="Molecular Ecology Group"/>
        </authorList>
    </citation>
    <scope>NUCLEOTIDE SEQUENCE</scope>
</reference>
<feature type="region of interest" description="Disordered" evidence="3">
    <location>
        <begin position="323"/>
        <end position="344"/>
    </location>
</feature>
<feature type="region of interest" description="Disordered" evidence="3">
    <location>
        <begin position="198"/>
        <end position="245"/>
    </location>
</feature>
<feature type="compositionally biased region" description="Low complexity" evidence="3">
    <location>
        <begin position="199"/>
        <end position="214"/>
    </location>
</feature>
<evidence type="ECO:0000256" key="1">
    <source>
        <dbReference type="ARBA" id="ARBA00022884"/>
    </source>
</evidence>
<dbReference type="Pfam" id="PF00076">
    <property type="entry name" value="RRM_1"/>
    <property type="match status" value="1"/>
</dbReference>
<dbReference type="Gene3D" id="3.30.70.330">
    <property type="match status" value="1"/>
</dbReference>
<gene>
    <name evidence="5" type="ORF">CUNI_LOCUS18621</name>
</gene>
<evidence type="ECO:0000313" key="5">
    <source>
        <dbReference type="EMBL" id="CAG5133063.1"/>
    </source>
</evidence>
<dbReference type="SUPFAM" id="SSF54928">
    <property type="entry name" value="RNA-binding domain, RBD"/>
    <property type="match status" value="1"/>
</dbReference>
<dbReference type="InterPro" id="IPR034784">
    <property type="entry name" value="PDIP3_RRM"/>
</dbReference>
<comment type="caution">
    <text evidence="5">The sequence shown here is derived from an EMBL/GenBank/DDBJ whole genome shotgun (WGS) entry which is preliminary data.</text>
</comment>
<keyword evidence="1 2" id="KW-0694">RNA-binding</keyword>
<name>A0A8S3ZUJ2_9EUPU</name>
<feature type="compositionally biased region" description="Polar residues" evidence="3">
    <location>
        <begin position="222"/>
        <end position="243"/>
    </location>
</feature>
<dbReference type="AlphaFoldDB" id="A0A8S3ZUJ2"/>
<dbReference type="Proteomes" id="UP000678393">
    <property type="component" value="Unassembled WGS sequence"/>
</dbReference>
<evidence type="ECO:0000313" key="6">
    <source>
        <dbReference type="Proteomes" id="UP000678393"/>
    </source>
</evidence>
<dbReference type="InterPro" id="IPR035979">
    <property type="entry name" value="RBD_domain_sf"/>
</dbReference>